<dbReference type="Proteomes" id="UP000235145">
    <property type="component" value="Unassembled WGS sequence"/>
</dbReference>
<keyword evidence="2" id="KW-1185">Reference proteome</keyword>
<dbReference type="AlphaFoldDB" id="A0A9R1XGI8"/>
<sequence>MLVLLVNQRNVPILMLIEAICDYIQRIFCLTLTSVLTPYVKIVLQKRMQKFVRWHVTKIPPEILFSLPSDIYRVFNFKTTCIVDLNYHTCSCRKWCNLCITCGHIIAPSPDTVHIYYWTDVFRTTYHTQNVHLLPPPSEWEIQSPLMVVLMSM</sequence>
<accession>A0A9R1XGI8</accession>
<name>A0A9R1XGI8_LACSA</name>
<evidence type="ECO:0008006" key="3">
    <source>
        <dbReference type="Google" id="ProtNLM"/>
    </source>
</evidence>
<protein>
    <recommendedName>
        <fullName evidence="3">SWIM-type domain-containing protein</fullName>
    </recommendedName>
</protein>
<evidence type="ECO:0000313" key="2">
    <source>
        <dbReference type="Proteomes" id="UP000235145"/>
    </source>
</evidence>
<reference evidence="1 2" key="1">
    <citation type="journal article" date="2017" name="Nat. Commun.">
        <title>Genome assembly with in vitro proximity ligation data and whole-genome triplication in lettuce.</title>
        <authorList>
            <person name="Reyes-Chin-Wo S."/>
            <person name="Wang Z."/>
            <person name="Yang X."/>
            <person name="Kozik A."/>
            <person name="Arikit S."/>
            <person name="Song C."/>
            <person name="Xia L."/>
            <person name="Froenicke L."/>
            <person name="Lavelle D.O."/>
            <person name="Truco M.J."/>
            <person name="Xia R."/>
            <person name="Zhu S."/>
            <person name="Xu C."/>
            <person name="Xu H."/>
            <person name="Xu X."/>
            <person name="Cox K."/>
            <person name="Korf I."/>
            <person name="Meyers B.C."/>
            <person name="Michelmore R.W."/>
        </authorList>
    </citation>
    <scope>NUCLEOTIDE SEQUENCE [LARGE SCALE GENOMIC DNA]</scope>
    <source>
        <strain evidence="2">cv. Salinas</strain>
        <tissue evidence="1">Seedlings</tissue>
    </source>
</reference>
<evidence type="ECO:0000313" key="1">
    <source>
        <dbReference type="EMBL" id="KAJ0213775.1"/>
    </source>
</evidence>
<comment type="caution">
    <text evidence="1">The sequence shown here is derived from an EMBL/GenBank/DDBJ whole genome shotgun (WGS) entry which is preliminary data.</text>
</comment>
<proteinExistence type="predicted"/>
<dbReference type="EMBL" id="NBSK02000004">
    <property type="protein sequence ID" value="KAJ0213775.1"/>
    <property type="molecule type" value="Genomic_DNA"/>
</dbReference>
<gene>
    <name evidence="1" type="ORF">LSAT_V11C400168090</name>
</gene>
<organism evidence="1 2">
    <name type="scientific">Lactuca sativa</name>
    <name type="common">Garden lettuce</name>
    <dbReference type="NCBI Taxonomy" id="4236"/>
    <lineage>
        <taxon>Eukaryota</taxon>
        <taxon>Viridiplantae</taxon>
        <taxon>Streptophyta</taxon>
        <taxon>Embryophyta</taxon>
        <taxon>Tracheophyta</taxon>
        <taxon>Spermatophyta</taxon>
        <taxon>Magnoliopsida</taxon>
        <taxon>eudicotyledons</taxon>
        <taxon>Gunneridae</taxon>
        <taxon>Pentapetalae</taxon>
        <taxon>asterids</taxon>
        <taxon>campanulids</taxon>
        <taxon>Asterales</taxon>
        <taxon>Asteraceae</taxon>
        <taxon>Cichorioideae</taxon>
        <taxon>Cichorieae</taxon>
        <taxon>Lactucinae</taxon>
        <taxon>Lactuca</taxon>
    </lineage>
</organism>